<keyword evidence="2 5" id="KW-0812">Transmembrane</keyword>
<evidence type="ECO:0000256" key="5">
    <source>
        <dbReference type="SAM" id="Phobius"/>
    </source>
</evidence>
<evidence type="ECO:0000313" key="6">
    <source>
        <dbReference type="EMBL" id="EPZ34590.1"/>
    </source>
</evidence>
<evidence type="ECO:0000256" key="3">
    <source>
        <dbReference type="ARBA" id="ARBA00022989"/>
    </source>
</evidence>
<dbReference type="AlphaFoldDB" id="A0A075AWD5"/>
<feature type="transmembrane region" description="Helical" evidence="5">
    <location>
        <begin position="138"/>
        <end position="158"/>
    </location>
</feature>
<feature type="transmembrane region" description="Helical" evidence="5">
    <location>
        <begin position="20"/>
        <end position="38"/>
    </location>
</feature>
<dbReference type="PANTHER" id="PTHR46283">
    <property type="entry name" value="E3 UBIQUITIN-PROTEIN LIGASE MARCH5"/>
    <property type="match status" value="1"/>
</dbReference>
<dbReference type="GO" id="GO:0016020">
    <property type="term" value="C:membrane"/>
    <property type="evidence" value="ECO:0007669"/>
    <property type="project" value="UniProtKB-SubCell"/>
</dbReference>
<gene>
    <name evidence="6" type="ORF">O9G_001891</name>
</gene>
<proteinExistence type="predicted"/>
<name>A0A075AWD5_ROZAC</name>
<accession>A0A075AWD5</accession>
<feature type="transmembrane region" description="Helical" evidence="5">
    <location>
        <begin position="66"/>
        <end position="86"/>
    </location>
</feature>
<comment type="subcellular location">
    <subcellularLocation>
        <location evidence="1">Membrane</location>
        <topology evidence="1">Multi-pass membrane protein</topology>
    </subcellularLocation>
</comment>
<feature type="transmembrane region" description="Helical" evidence="5">
    <location>
        <begin position="170"/>
        <end position="188"/>
    </location>
</feature>
<dbReference type="HOGENOM" id="CLU_1343933_0_0_1"/>
<evidence type="ECO:0000256" key="2">
    <source>
        <dbReference type="ARBA" id="ARBA00022692"/>
    </source>
</evidence>
<dbReference type="EMBL" id="KE560937">
    <property type="protein sequence ID" value="EPZ34590.1"/>
    <property type="molecule type" value="Genomic_DNA"/>
</dbReference>
<keyword evidence="4 5" id="KW-0472">Membrane</keyword>
<evidence type="ECO:0000256" key="4">
    <source>
        <dbReference type="ARBA" id="ARBA00023136"/>
    </source>
</evidence>
<evidence type="ECO:0000256" key="1">
    <source>
        <dbReference type="ARBA" id="ARBA00004141"/>
    </source>
</evidence>
<dbReference type="OrthoDB" id="5817083at2759"/>
<dbReference type="Proteomes" id="UP000030755">
    <property type="component" value="Unassembled WGS sequence"/>
</dbReference>
<evidence type="ECO:0000313" key="7">
    <source>
        <dbReference type="Proteomes" id="UP000030755"/>
    </source>
</evidence>
<keyword evidence="3 5" id="KW-1133">Transmembrane helix</keyword>
<keyword evidence="7" id="KW-1185">Reference proteome</keyword>
<organism evidence="6 7">
    <name type="scientific">Rozella allomycis (strain CSF55)</name>
    <dbReference type="NCBI Taxonomy" id="988480"/>
    <lineage>
        <taxon>Eukaryota</taxon>
        <taxon>Fungi</taxon>
        <taxon>Fungi incertae sedis</taxon>
        <taxon>Cryptomycota</taxon>
        <taxon>Cryptomycota incertae sedis</taxon>
        <taxon>Rozella</taxon>
    </lineage>
</organism>
<protein>
    <submittedName>
        <fullName evidence="6">Uncharacterized protein</fullName>
    </submittedName>
</protein>
<sequence>MILGSREYDLITRNVKWWHAYKIIGFPLVPVFLISMRYKWMLHYTSVTLYTILAFGDHPHNVKRELFYEGLLIGTLPAISPLYCFLRKHLFSGLSKLFFSRKRPIKGEVLGNMNVEAVNDGNDIFTDTGPTSETEHSFIIATSLLLPIASFVTGSLVSYKLRLKPIARNVLGGLIFVLVKDFGSWLYYERKRLIKRKRTIIEYE</sequence>
<reference evidence="6 7" key="1">
    <citation type="journal article" date="2013" name="Curr. Biol.">
        <title>Shared signatures of parasitism and phylogenomics unite Cryptomycota and microsporidia.</title>
        <authorList>
            <person name="James T.Y."/>
            <person name="Pelin A."/>
            <person name="Bonen L."/>
            <person name="Ahrendt S."/>
            <person name="Sain D."/>
            <person name="Corradi N."/>
            <person name="Stajich J.E."/>
        </authorList>
    </citation>
    <scope>NUCLEOTIDE SEQUENCE [LARGE SCALE GENOMIC DNA]</scope>
    <source>
        <strain evidence="6 7">CSF55</strain>
    </source>
</reference>